<feature type="domain" description="O-antigen ligase-related" evidence="6">
    <location>
        <begin position="212"/>
        <end position="357"/>
    </location>
</feature>
<evidence type="ECO:0000256" key="5">
    <source>
        <dbReference type="SAM" id="Phobius"/>
    </source>
</evidence>
<feature type="transmembrane region" description="Helical" evidence="5">
    <location>
        <begin position="377"/>
        <end position="395"/>
    </location>
</feature>
<dbReference type="OrthoDB" id="5123754at2"/>
<feature type="transmembrane region" description="Helical" evidence="5">
    <location>
        <begin position="229"/>
        <end position="246"/>
    </location>
</feature>
<evidence type="ECO:0000256" key="3">
    <source>
        <dbReference type="ARBA" id="ARBA00022989"/>
    </source>
</evidence>
<proteinExistence type="predicted"/>
<dbReference type="InterPro" id="IPR051533">
    <property type="entry name" value="WaaL-like"/>
</dbReference>
<reference evidence="7 8" key="1">
    <citation type="submission" date="2017-11" db="EMBL/GenBank/DDBJ databases">
        <title>Genomic Encyclopedia of Archaeal and Bacterial Type Strains, Phase II (KMG-II): From Individual Species to Whole Genera.</title>
        <authorList>
            <person name="Goeker M."/>
        </authorList>
    </citation>
    <scope>NUCLEOTIDE SEQUENCE [LARGE SCALE GENOMIC DNA]</scope>
    <source>
        <strain evidence="7 8">DSM 16400</strain>
    </source>
</reference>
<keyword evidence="4 5" id="KW-0472">Membrane</keyword>
<evidence type="ECO:0000313" key="8">
    <source>
        <dbReference type="Proteomes" id="UP000231742"/>
    </source>
</evidence>
<feature type="transmembrane region" description="Helical" evidence="5">
    <location>
        <begin position="136"/>
        <end position="155"/>
    </location>
</feature>
<accession>A0A2M9D7W8</accession>
<dbReference type="Proteomes" id="UP000231742">
    <property type="component" value="Unassembled WGS sequence"/>
</dbReference>
<evidence type="ECO:0000256" key="2">
    <source>
        <dbReference type="ARBA" id="ARBA00022692"/>
    </source>
</evidence>
<protein>
    <submittedName>
        <fullName evidence="7">O-antigen ligase</fullName>
    </submittedName>
</protein>
<dbReference type="EMBL" id="PGFH01000001">
    <property type="protein sequence ID" value="PJJ81809.1"/>
    <property type="molecule type" value="Genomic_DNA"/>
</dbReference>
<dbReference type="GO" id="GO:0016020">
    <property type="term" value="C:membrane"/>
    <property type="evidence" value="ECO:0007669"/>
    <property type="project" value="UniProtKB-SubCell"/>
</dbReference>
<dbReference type="PANTHER" id="PTHR37422">
    <property type="entry name" value="TEICHURONIC ACID BIOSYNTHESIS PROTEIN TUAE"/>
    <property type="match status" value="1"/>
</dbReference>
<feature type="transmembrane region" description="Helical" evidence="5">
    <location>
        <begin position="207"/>
        <end position="223"/>
    </location>
</feature>
<dbReference type="Pfam" id="PF04932">
    <property type="entry name" value="Wzy_C"/>
    <property type="match status" value="1"/>
</dbReference>
<dbReference type="RefSeq" id="WP_100388462.1">
    <property type="nucleotide sequence ID" value="NZ_BMZU01000001.1"/>
</dbReference>
<dbReference type="InterPro" id="IPR007016">
    <property type="entry name" value="O-antigen_ligase-rel_domated"/>
</dbReference>
<keyword evidence="2 5" id="KW-0812">Transmembrane</keyword>
<feature type="transmembrane region" description="Helical" evidence="5">
    <location>
        <begin position="27"/>
        <end position="46"/>
    </location>
</feature>
<keyword evidence="3 5" id="KW-1133">Transmembrane helix</keyword>
<evidence type="ECO:0000313" key="7">
    <source>
        <dbReference type="EMBL" id="PJJ81809.1"/>
    </source>
</evidence>
<feature type="transmembrane region" description="Helical" evidence="5">
    <location>
        <begin position="52"/>
        <end position="71"/>
    </location>
</feature>
<dbReference type="AlphaFoldDB" id="A0A2M9D7W8"/>
<feature type="transmembrane region" description="Helical" evidence="5">
    <location>
        <begin position="175"/>
        <end position="195"/>
    </location>
</feature>
<feature type="transmembrane region" description="Helical" evidence="5">
    <location>
        <begin position="258"/>
        <end position="282"/>
    </location>
</feature>
<organism evidence="7 8">
    <name type="scientific">Salinibacterium amurskyense</name>
    <dbReference type="NCBI Taxonomy" id="205941"/>
    <lineage>
        <taxon>Bacteria</taxon>
        <taxon>Bacillati</taxon>
        <taxon>Actinomycetota</taxon>
        <taxon>Actinomycetes</taxon>
        <taxon>Micrococcales</taxon>
        <taxon>Microbacteriaceae</taxon>
        <taxon>Salinibacterium</taxon>
    </lineage>
</organism>
<sequence>MIQPPPRYRVAIDIGAAILGSPRFSSVLATATVAVALCSFALRQIIGEAGLLAILLSLVVLVAGSLAAQWANIGWRALVPISLMAFTLWTWLSVVWSQYTLESFAAVNYLLVFTVLGIYIALVRDTIQIVRAFGDVMRFVLVISIGLEILTGLVFDTSLKALSIAGNLGTTDPIQGIFGARNQLGIIAVIALITFATELRTRSVERGLSIGSIVLGSLVLVLSQSPLAFGTALVILAASAALYALRRVPSGRRRYWQFVLIGFVATVAVISWLSRVAIVAWFDASGDLTYRLRVWRQLWDLGEVHRLEGWGWIGPWNDEVAPFTAFGNFGGRVPDSAHNAYLDVWFQLGLVGFLIFVGLLGLAFMRSWLLASRRRSIVFAWPALVLLALIVSAFAESSLLIEFGWLTFVVCCVKAARELSWRNALDTKPQALS</sequence>
<gene>
    <name evidence="7" type="ORF">CLV85_0991</name>
</gene>
<keyword evidence="8" id="KW-1185">Reference proteome</keyword>
<feature type="transmembrane region" description="Helical" evidence="5">
    <location>
        <begin position="78"/>
        <end position="99"/>
    </location>
</feature>
<comment type="caution">
    <text evidence="7">The sequence shown here is derived from an EMBL/GenBank/DDBJ whole genome shotgun (WGS) entry which is preliminary data.</text>
</comment>
<dbReference type="PANTHER" id="PTHR37422:SF13">
    <property type="entry name" value="LIPOPOLYSACCHARIDE BIOSYNTHESIS PROTEIN PA4999-RELATED"/>
    <property type="match status" value="1"/>
</dbReference>
<dbReference type="GO" id="GO:0016874">
    <property type="term" value="F:ligase activity"/>
    <property type="evidence" value="ECO:0007669"/>
    <property type="project" value="UniProtKB-KW"/>
</dbReference>
<keyword evidence="7" id="KW-0436">Ligase</keyword>
<feature type="transmembrane region" description="Helical" evidence="5">
    <location>
        <begin position="105"/>
        <end position="124"/>
    </location>
</feature>
<comment type="subcellular location">
    <subcellularLocation>
        <location evidence="1">Membrane</location>
        <topology evidence="1">Multi-pass membrane protein</topology>
    </subcellularLocation>
</comment>
<evidence type="ECO:0000256" key="4">
    <source>
        <dbReference type="ARBA" id="ARBA00023136"/>
    </source>
</evidence>
<name>A0A2M9D7W8_9MICO</name>
<evidence type="ECO:0000256" key="1">
    <source>
        <dbReference type="ARBA" id="ARBA00004141"/>
    </source>
</evidence>
<feature type="transmembrane region" description="Helical" evidence="5">
    <location>
        <begin position="344"/>
        <end position="365"/>
    </location>
</feature>
<evidence type="ECO:0000259" key="6">
    <source>
        <dbReference type="Pfam" id="PF04932"/>
    </source>
</evidence>